<evidence type="ECO:0000256" key="1">
    <source>
        <dbReference type="ARBA" id="ARBA00000085"/>
    </source>
</evidence>
<dbReference type="SMART" id="SM00388">
    <property type="entry name" value="HisKA"/>
    <property type="match status" value="1"/>
</dbReference>
<dbReference type="InterPro" id="IPR005467">
    <property type="entry name" value="His_kinase_dom"/>
</dbReference>
<name>A0ABY7VZB9_9BACT</name>
<dbReference type="EMBL" id="CP117812">
    <property type="protein sequence ID" value="WDE98064.1"/>
    <property type="molecule type" value="Genomic_DNA"/>
</dbReference>
<evidence type="ECO:0000313" key="9">
    <source>
        <dbReference type="Proteomes" id="UP001214250"/>
    </source>
</evidence>
<evidence type="ECO:0000256" key="4">
    <source>
        <dbReference type="ARBA" id="ARBA00022679"/>
    </source>
</evidence>
<dbReference type="CDD" id="cd00082">
    <property type="entry name" value="HisKA"/>
    <property type="match status" value="1"/>
</dbReference>
<evidence type="ECO:0000256" key="6">
    <source>
        <dbReference type="SAM" id="Coils"/>
    </source>
</evidence>
<keyword evidence="6" id="KW-0175">Coiled coil</keyword>
<evidence type="ECO:0000256" key="2">
    <source>
        <dbReference type="ARBA" id="ARBA00012438"/>
    </source>
</evidence>
<dbReference type="CDD" id="cd16922">
    <property type="entry name" value="HATPase_EvgS-ArcB-TorS-like"/>
    <property type="match status" value="1"/>
</dbReference>
<dbReference type="PANTHER" id="PTHR43047:SF72">
    <property type="entry name" value="OSMOSENSING HISTIDINE PROTEIN KINASE SLN1"/>
    <property type="match status" value="1"/>
</dbReference>
<gene>
    <name evidence="8" type="ORF">PQO03_19795</name>
</gene>
<dbReference type="Pfam" id="PF02518">
    <property type="entry name" value="HATPase_c"/>
    <property type="match status" value="1"/>
</dbReference>
<dbReference type="SUPFAM" id="SSF55874">
    <property type="entry name" value="ATPase domain of HSP90 chaperone/DNA topoisomerase II/histidine kinase"/>
    <property type="match status" value="1"/>
</dbReference>
<feature type="coiled-coil region" evidence="6">
    <location>
        <begin position="123"/>
        <end position="178"/>
    </location>
</feature>
<organism evidence="8 9">
    <name type="scientific">Lentisphaera profundi</name>
    <dbReference type="NCBI Taxonomy" id="1658616"/>
    <lineage>
        <taxon>Bacteria</taxon>
        <taxon>Pseudomonadati</taxon>
        <taxon>Lentisphaerota</taxon>
        <taxon>Lentisphaeria</taxon>
        <taxon>Lentisphaerales</taxon>
        <taxon>Lentisphaeraceae</taxon>
        <taxon>Lentisphaera</taxon>
    </lineage>
</organism>
<comment type="catalytic activity">
    <reaction evidence="1">
        <text>ATP + protein L-histidine = ADP + protein N-phospho-L-histidine.</text>
        <dbReference type="EC" id="2.7.13.3"/>
    </reaction>
</comment>
<keyword evidence="8" id="KW-0547">Nucleotide-binding</keyword>
<protein>
    <recommendedName>
        <fullName evidence="2">histidine kinase</fullName>
        <ecNumber evidence="2">2.7.13.3</ecNumber>
    </recommendedName>
</protein>
<feature type="domain" description="Histidine kinase" evidence="7">
    <location>
        <begin position="178"/>
        <end position="393"/>
    </location>
</feature>
<evidence type="ECO:0000259" key="7">
    <source>
        <dbReference type="PROSITE" id="PS50109"/>
    </source>
</evidence>
<dbReference type="EC" id="2.7.13.3" evidence="2"/>
<proteinExistence type="predicted"/>
<dbReference type="Proteomes" id="UP001214250">
    <property type="component" value="Chromosome 2"/>
</dbReference>
<dbReference type="PANTHER" id="PTHR43047">
    <property type="entry name" value="TWO-COMPONENT HISTIDINE PROTEIN KINASE"/>
    <property type="match status" value="1"/>
</dbReference>
<dbReference type="PRINTS" id="PR00344">
    <property type="entry name" value="BCTRLSENSOR"/>
</dbReference>
<evidence type="ECO:0000256" key="3">
    <source>
        <dbReference type="ARBA" id="ARBA00022553"/>
    </source>
</evidence>
<keyword evidence="9" id="KW-1185">Reference proteome</keyword>
<dbReference type="GO" id="GO:0005524">
    <property type="term" value="F:ATP binding"/>
    <property type="evidence" value="ECO:0007669"/>
    <property type="project" value="UniProtKB-KW"/>
</dbReference>
<keyword evidence="8" id="KW-0067">ATP-binding</keyword>
<evidence type="ECO:0000313" key="8">
    <source>
        <dbReference type="EMBL" id="WDE98064.1"/>
    </source>
</evidence>
<dbReference type="InterPro" id="IPR004358">
    <property type="entry name" value="Sig_transdc_His_kin-like_C"/>
</dbReference>
<dbReference type="RefSeq" id="WP_274152823.1">
    <property type="nucleotide sequence ID" value="NZ_CP117812.1"/>
</dbReference>
<evidence type="ECO:0000256" key="5">
    <source>
        <dbReference type="ARBA" id="ARBA00022777"/>
    </source>
</evidence>
<reference evidence="8 9" key="1">
    <citation type="submission" date="2023-02" db="EMBL/GenBank/DDBJ databases">
        <title>Genome sequence of Lentisphaera profundi SAORIC-696.</title>
        <authorList>
            <person name="Kim e."/>
            <person name="Cho J.-C."/>
            <person name="Choi A."/>
            <person name="Kang I."/>
        </authorList>
    </citation>
    <scope>NUCLEOTIDE SEQUENCE [LARGE SCALE GENOMIC DNA]</scope>
    <source>
        <strain evidence="8 9">SAORIC-696</strain>
    </source>
</reference>
<dbReference type="Gene3D" id="1.10.287.130">
    <property type="match status" value="1"/>
</dbReference>
<dbReference type="Pfam" id="PF00512">
    <property type="entry name" value="HisKA"/>
    <property type="match status" value="1"/>
</dbReference>
<accession>A0ABY7VZB9</accession>
<dbReference type="InterPro" id="IPR003594">
    <property type="entry name" value="HATPase_dom"/>
</dbReference>
<keyword evidence="3" id="KW-0597">Phosphoprotein</keyword>
<keyword evidence="4" id="KW-0808">Transferase</keyword>
<dbReference type="InterPro" id="IPR003661">
    <property type="entry name" value="HisK_dim/P_dom"/>
</dbReference>
<dbReference type="SMART" id="SM00387">
    <property type="entry name" value="HATPase_c"/>
    <property type="match status" value="1"/>
</dbReference>
<dbReference type="InterPro" id="IPR036097">
    <property type="entry name" value="HisK_dim/P_sf"/>
</dbReference>
<dbReference type="InterPro" id="IPR036890">
    <property type="entry name" value="HATPase_C_sf"/>
</dbReference>
<keyword evidence="5" id="KW-0418">Kinase</keyword>
<dbReference type="PROSITE" id="PS50109">
    <property type="entry name" value="HIS_KIN"/>
    <property type="match status" value="1"/>
</dbReference>
<sequence length="494" mass="55340">MIVLGNVTVKAEACVLALRKKFYTLFKMFAFEEVCCSRKVSFLSELLRQLDCKTELLIKIERQSMGAYLCLELSRENKLNLPFEVFFTEVCDKGDKLILKDFLGTDFQMIEQEVEGIRGSFNKKTVEELLLELEHKNAELADHGTLLEEKVFQRTQEAEKARAEAEKANVEKSQFLSNMSHELRTPLNGVLGYTQVLQNSPDLQTKYQSSLKGIMNCGEHLLTVINDILDISKIEAGKLELFYDEVDISRIVNETEDILRYKALEKNLSLGHSLNPEIPQYIQSDVTKLRQILVNLVGNAVKYTSTGSVDLKVEIQGQYLKFLVIDTGIGIPAEKQKRVFEAFRQDEGGRKEGGTGLGLAICVKLVEALGGEIGLESEEGKGSSFWFTHPAKFEGVAKLGEKTEGSLAKVSLEEVAHGVPVLEMKELSLDQAWLKDLEQATILGDFSELETLAMKLSDQVSEASLKEIILEKANAFDFDAIQKIIDDYKEVSGE</sequence>
<dbReference type="Gene3D" id="3.30.565.10">
    <property type="entry name" value="Histidine kinase-like ATPase, C-terminal domain"/>
    <property type="match status" value="1"/>
</dbReference>
<dbReference type="SUPFAM" id="SSF47384">
    <property type="entry name" value="Homodimeric domain of signal transducing histidine kinase"/>
    <property type="match status" value="1"/>
</dbReference>